<dbReference type="InterPro" id="IPR006880">
    <property type="entry name" value="INO80B_C"/>
</dbReference>
<dbReference type="PANTHER" id="PTHR21561:SF12">
    <property type="entry name" value="INO80 COMPLEX SUBUNIT B"/>
    <property type="match status" value="1"/>
</dbReference>
<keyword evidence="1" id="KW-0175">Coiled coil</keyword>
<evidence type="ECO:0000256" key="2">
    <source>
        <dbReference type="SAM" id="MobiDB-lite"/>
    </source>
</evidence>
<dbReference type="PANTHER" id="PTHR21561">
    <property type="entry name" value="INO80 COMPLEX SUBUNIT B"/>
    <property type="match status" value="1"/>
</dbReference>
<feature type="compositionally biased region" description="Basic residues" evidence="2">
    <location>
        <begin position="120"/>
        <end position="130"/>
    </location>
</feature>
<gene>
    <name evidence="4" type="ORF">L203_105695</name>
</gene>
<dbReference type="GeneID" id="91089904"/>
<dbReference type="Proteomes" id="UP000094043">
    <property type="component" value="Chromosome 7"/>
</dbReference>
<feature type="region of interest" description="Disordered" evidence="2">
    <location>
        <begin position="244"/>
        <end position="277"/>
    </location>
</feature>
<feature type="compositionally biased region" description="Acidic residues" evidence="2">
    <location>
        <begin position="51"/>
        <end position="96"/>
    </location>
</feature>
<dbReference type="EMBL" id="CP143790">
    <property type="protein sequence ID" value="WVN90459.1"/>
    <property type="molecule type" value="Genomic_DNA"/>
</dbReference>
<dbReference type="RefSeq" id="XP_066071159.1">
    <property type="nucleotide sequence ID" value="XM_066215062.1"/>
</dbReference>
<name>A0AAJ8JY40_9TREE</name>
<reference evidence="4" key="2">
    <citation type="journal article" date="2022" name="Elife">
        <title>Obligate sexual reproduction of a homothallic fungus closely related to the Cryptococcus pathogenic species complex.</title>
        <authorList>
            <person name="Passer A.R."/>
            <person name="Clancey S.A."/>
            <person name="Shea T."/>
            <person name="David-Palma M."/>
            <person name="Averette A.F."/>
            <person name="Boekhout T."/>
            <person name="Porcel B.M."/>
            <person name="Nowrousian M."/>
            <person name="Cuomo C.A."/>
            <person name="Sun S."/>
            <person name="Heitman J."/>
            <person name="Coelho M.A."/>
        </authorList>
    </citation>
    <scope>NUCLEOTIDE SEQUENCE</scope>
    <source>
        <strain evidence="4">CBS 7841</strain>
    </source>
</reference>
<dbReference type="GO" id="GO:0006338">
    <property type="term" value="P:chromatin remodeling"/>
    <property type="evidence" value="ECO:0007669"/>
    <property type="project" value="InterPro"/>
</dbReference>
<reference evidence="4" key="1">
    <citation type="submission" date="2016-06" db="EMBL/GenBank/DDBJ databases">
        <authorList>
            <person name="Cuomo C."/>
            <person name="Litvintseva A."/>
            <person name="Heitman J."/>
            <person name="Chen Y."/>
            <person name="Sun S."/>
            <person name="Springer D."/>
            <person name="Dromer F."/>
            <person name="Young S."/>
            <person name="Zeng Q."/>
            <person name="Chapman S."/>
            <person name="Gujja S."/>
            <person name="Saif S."/>
            <person name="Birren B."/>
        </authorList>
    </citation>
    <scope>NUCLEOTIDE SEQUENCE</scope>
    <source>
        <strain evidence="4">CBS 7841</strain>
    </source>
</reference>
<organism evidence="4 5">
    <name type="scientific">Cryptococcus depauperatus CBS 7841</name>
    <dbReference type="NCBI Taxonomy" id="1295531"/>
    <lineage>
        <taxon>Eukaryota</taxon>
        <taxon>Fungi</taxon>
        <taxon>Dikarya</taxon>
        <taxon>Basidiomycota</taxon>
        <taxon>Agaricomycotina</taxon>
        <taxon>Tremellomycetes</taxon>
        <taxon>Tremellales</taxon>
        <taxon>Cryptococcaceae</taxon>
        <taxon>Cryptococcus</taxon>
    </lineage>
</organism>
<dbReference type="Pfam" id="PF04795">
    <property type="entry name" value="PAPA-1"/>
    <property type="match status" value="1"/>
</dbReference>
<proteinExistence type="predicted"/>
<sequence length="371" mass="42261">MPRASAAPITSSSRRARRVVDFVSPSPTPQPIAPATRTRGIKRPATSYAENSEDDAFDDDEDEEAVDDQEGQEDGEEENDFEENSEEEDVKEDDFMGIESIPQQTIRVKLKVPRPTTSSKKSKSEKKSKKYKSENRLDELEDADMEEAIVLEEEIIEEEDDFEESFEDVQIGNSGKMTARQRAKGNKDLQDSLLVLEEAPSSRVVVLTDQEKLERKEEAARRRRRQIEQKLQDEQDETINRLLRAQTARSRSKIDAADIEDEASSQSKPDRKLSPFMPSDEMIRWTSSLDDNGNVTIQLSVPKGKEWWIDMGHSRSEATRDTTAVAMIREEKLKAMCNAPGCNDRRKYRSVKHFEMGGCCLEHLKRVDASL</sequence>
<feature type="compositionally biased region" description="Acidic residues" evidence="2">
    <location>
        <begin position="157"/>
        <end position="167"/>
    </location>
</feature>
<dbReference type="KEGG" id="cdep:91089904"/>
<dbReference type="SMART" id="SM01406">
    <property type="entry name" value="PAPA-1"/>
    <property type="match status" value="1"/>
</dbReference>
<evidence type="ECO:0000256" key="1">
    <source>
        <dbReference type="SAM" id="Coils"/>
    </source>
</evidence>
<dbReference type="AlphaFoldDB" id="A0AAJ8JY40"/>
<accession>A0AAJ8JY40</accession>
<feature type="region of interest" description="Disordered" evidence="2">
    <location>
        <begin position="157"/>
        <end position="185"/>
    </location>
</feature>
<reference evidence="4" key="3">
    <citation type="submission" date="2024-01" db="EMBL/GenBank/DDBJ databases">
        <authorList>
            <person name="Coelho M.A."/>
            <person name="David-Palma M."/>
            <person name="Shea T."/>
            <person name="Sun S."/>
            <person name="Cuomo C.A."/>
            <person name="Heitman J."/>
        </authorList>
    </citation>
    <scope>NUCLEOTIDE SEQUENCE</scope>
    <source>
        <strain evidence="4">CBS 7841</strain>
    </source>
</reference>
<keyword evidence="5" id="KW-1185">Reference proteome</keyword>
<feature type="region of interest" description="Disordered" evidence="2">
    <location>
        <begin position="1"/>
        <end position="145"/>
    </location>
</feature>
<evidence type="ECO:0000313" key="5">
    <source>
        <dbReference type="Proteomes" id="UP000094043"/>
    </source>
</evidence>
<evidence type="ECO:0000313" key="4">
    <source>
        <dbReference type="EMBL" id="WVN90459.1"/>
    </source>
</evidence>
<dbReference type="GO" id="GO:0031011">
    <property type="term" value="C:Ino80 complex"/>
    <property type="evidence" value="ECO:0007669"/>
    <property type="project" value="InterPro"/>
</dbReference>
<feature type="domain" description="INO80 complex subunit B-like conserved region" evidence="3">
    <location>
        <begin position="211"/>
        <end position="305"/>
    </location>
</feature>
<protein>
    <recommendedName>
        <fullName evidence="3">INO80 complex subunit B-like conserved region domain-containing protein</fullName>
    </recommendedName>
</protein>
<dbReference type="InterPro" id="IPR029523">
    <property type="entry name" value="INO80B/Ies2"/>
</dbReference>
<evidence type="ECO:0000259" key="3">
    <source>
        <dbReference type="SMART" id="SM01406"/>
    </source>
</evidence>
<feature type="coiled-coil region" evidence="1">
    <location>
        <begin position="210"/>
        <end position="237"/>
    </location>
</feature>